<accession>A0ABU8ZM16</accession>
<dbReference type="Pfam" id="PF04073">
    <property type="entry name" value="tRNA_edit"/>
    <property type="match status" value="1"/>
</dbReference>
<keyword evidence="4" id="KW-1185">Reference proteome</keyword>
<reference evidence="3 4" key="1">
    <citation type="submission" date="2024-02" db="EMBL/GenBank/DDBJ databases">
        <title>Bifidobacterium honeyensis sp. nov., isolated from the comb honey.</title>
        <authorList>
            <person name="Liu W."/>
            <person name="Li Y."/>
        </authorList>
    </citation>
    <scope>NUCLEOTIDE SEQUENCE [LARGE SCALE GENOMIC DNA]</scope>
    <source>
        <strain evidence="3 4">IMAU50988</strain>
    </source>
</reference>
<name>A0ABU8ZM16_9BIFI</name>
<proteinExistence type="predicted"/>
<organism evidence="3 4">
    <name type="scientific">Bifidobacterium favimelis</name>
    <dbReference type="NCBI Taxonomy" id="3122979"/>
    <lineage>
        <taxon>Bacteria</taxon>
        <taxon>Bacillati</taxon>
        <taxon>Actinomycetota</taxon>
        <taxon>Actinomycetes</taxon>
        <taxon>Bifidobacteriales</taxon>
        <taxon>Bifidobacteriaceae</taxon>
        <taxon>Bifidobacterium</taxon>
    </lineage>
</organism>
<dbReference type="RefSeq" id="WP_340468759.1">
    <property type="nucleotide sequence ID" value="NZ_JBANBB010000001.1"/>
</dbReference>
<dbReference type="InterPro" id="IPR007214">
    <property type="entry name" value="YbaK/aa-tRNA-synth-assoc-dom"/>
</dbReference>
<evidence type="ECO:0000259" key="2">
    <source>
        <dbReference type="Pfam" id="PF04073"/>
    </source>
</evidence>
<evidence type="ECO:0000313" key="3">
    <source>
        <dbReference type="EMBL" id="MEK0306239.1"/>
    </source>
</evidence>
<protein>
    <submittedName>
        <fullName evidence="3">YbaK/EbsC family protein</fullName>
    </submittedName>
</protein>
<feature type="compositionally biased region" description="Gly residues" evidence="1">
    <location>
        <begin position="1"/>
        <end position="16"/>
    </location>
</feature>
<evidence type="ECO:0000256" key="1">
    <source>
        <dbReference type="SAM" id="MobiDB-lite"/>
    </source>
</evidence>
<comment type="caution">
    <text evidence="3">The sequence shown here is derived from an EMBL/GenBank/DDBJ whole genome shotgun (WGS) entry which is preliminary data.</text>
</comment>
<evidence type="ECO:0000313" key="4">
    <source>
        <dbReference type="Proteomes" id="UP001373159"/>
    </source>
</evidence>
<dbReference type="EMBL" id="JBANBB010000001">
    <property type="protein sequence ID" value="MEK0306239.1"/>
    <property type="molecule type" value="Genomic_DNA"/>
</dbReference>
<dbReference type="InterPro" id="IPR036754">
    <property type="entry name" value="YbaK/aa-tRNA-synt-asso_dom_sf"/>
</dbReference>
<dbReference type="SUPFAM" id="SSF55826">
    <property type="entry name" value="YbaK/ProRS associated domain"/>
    <property type="match status" value="1"/>
</dbReference>
<gene>
    <name evidence="3" type="ORF">V8P97_01960</name>
</gene>
<dbReference type="Proteomes" id="UP001373159">
    <property type="component" value="Unassembled WGS sequence"/>
</dbReference>
<feature type="region of interest" description="Disordered" evidence="1">
    <location>
        <begin position="1"/>
        <end position="32"/>
    </location>
</feature>
<sequence length="203" mass="20830">MNRGSQGGGPRSGGDGTADFRSDGPDSAQAAEEGPAVCLLDRLGVPWRLVRHPAIGTVEEGLDAGVADLLGIAACDLSKCLLLEDAGGALVLVVAPALVRPDLKAVRLVAGTRRLHLAPPDRLRGSLGSVPGSVSLFDLICHPGTVTTVVLEEGLVLGRGETALHAGTNRASILIPKRCLPMVADSLCGNVVTWRVGGDADRP</sequence>
<feature type="domain" description="YbaK/aminoacyl-tRNA synthetase-associated" evidence="2">
    <location>
        <begin position="66"/>
        <end position="175"/>
    </location>
</feature>
<dbReference type="Gene3D" id="3.90.960.10">
    <property type="entry name" value="YbaK/aminoacyl-tRNA synthetase-associated domain"/>
    <property type="match status" value="1"/>
</dbReference>